<feature type="region of interest" description="Disordered" evidence="1">
    <location>
        <begin position="1"/>
        <end position="115"/>
    </location>
</feature>
<dbReference type="AlphaFoldDB" id="A0A395SQ24"/>
<organism evidence="2 3">
    <name type="scientific">Fusarium longipes</name>
    <dbReference type="NCBI Taxonomy" id="694270"/>
    <lineage>
        <taxon>Eukaryota</taxon>
        <taxon>Fungi</taxon>
        <taxon>Dikarya</taxon>
        <taxon>Ascomycota</taxon>
        <taxon>Pezizomycotina</taxon>
        <taxon>Sordariomycetes</taxon>
        <taxon>Hypocreomycetidae</taxon>
        <taxon>Hypocreales</taxon>
        <taxon>Nectriaceae</taxon>
        <taxon>Fusarium</taxon>
    </lineage>
</organism>
<feature type="compositionally biased region" description="Polar residues" evidence="1">
    <location>
        <begin position="9"/>
        <end position="55"/>
    </location>
</feature>
<gene>
    <name evidence="2" type="ORF">FLONG3_6179</name>
</gene>
<keyword evidence="3" id="KW-1185">Reference proteome</keyword>
<comment type="caution">
    <text evidence="2">The sequence shown here is derived from an EMBL/GenBank/DDBJ whole genome shotgun (WGS) entry which is preliminary data.</text>
</comment>
<feature type="compositionally biased region" description="Basic and acidic residues" evidence="1">
    <location>
        <begin position="81"/>
        <end position="90"/>
    </location>
</feature>
<evidence type="ECO:0000256" key="1">
    <source>
        <dbReference type="SAM" id="MobiDB-lite"/>
    </source>
</evidence>
<feature type="compositionally biased region" description="Basic and acidic residues" evidence="1">
    <location>
        <begin position="106"/>
        <end position="115"/>
    </location>
</feature>
<accession>A0A395SQ24</accession>
<sequence length="115" mass="12193">MSDKIKNPDTASSKSSDASNRPSQAGPSGLSAQNPQPQGNVKPTADGTNTTQTGSVKLGDVPINDIGAVTAPPWDPLTKGRALDPKKPVDPNDPTYIEVSEDEEEKEPKKKTEKR</sequence>
<proteinExistence type="predicted"/>
<reference evidence="2 3" key="1">
    <citation type="journal article" date="2018" name="PLoS Pathog.">
        <title>Evolution of structural diversity of trichothecenes, a family of toxins produced by plant pathogenic and entomopathogenic fungi.</title>
        <authorList>
            <person name="Proctor R.H."/>
            <person name="McCormick S.P."/>
            <person name="Kim H.S."/>
            <person name="Cardoza R.E."/>
            <person name="Stanley A.M."/>
            <person name="Lindo L."/>
            <person name="Kelly A."/>
            <person name="Brown D.W."/>
            <person name="Lee T."/>
            <person name="Vaughan M.M."/>
            <person name="Alexander N.J."/>
            <person name="Busman M."/>
            <person name="Gutierrez S."/>
        </authorList>
    </citation>
    <scope>NUCLEOTIDE SEQUENCE [LARGE SCALE GENOMIC DNA]</scope>
    <source>
        <strain evidence="2 3">NRRL 20695</strain>
    </source>
</reference>
<dbReference type="Proteomes" id="UP000266234">
    <property type="component" value="Unassembled WGS sequence"/>
</dbReference>
<protein>
    <submittedName>
        <fullName evidence="2">Uncharacterized protein</fullName>
    </submittedName>
</protein>
<evidence type="ECO:0000313" key="2">
    <source>
        <dbReference type="EMBL" id="RGP74267.1"/>
    </source>
</evidence>
<dbReference type="EMBL" id="PXOG01000133">
    <property type="protein sequence ID" value="RGP74267.1"/>
    <property type="molecule type" value="Genomic_DNA"/>
</dbReference>
<evidence type="ECO:0000313" key="3">
    <source>
        <dbReference type="Proteomes" id="UP000266234"/>
    </source>
</evidence>
<name>A0A395SQ24_9HYPO</name>